<comment type="caution">
    <text evidence="1">The sequence shown here is derived from an EMBL/GenBank/DDBJ whole genome shotgun (WGS) entry which is preliminary data.</text>
</comment>
<accession>A0A8J3UG29</accession>
<protein>
    <submittedName>
        <fullName evidence="1">Uncharacterized protein</fullName>
    </submittedName>
</protein>
<dbReference type="AlphaFoldDB" id="A0A8J3UG29"/>
<organism evidence="1 2">
    <name type="scientific">Planotetraspora phitsanulokensis</name>
    <dbReference type="NCBI Taxonomy" id="575192"/>
    <lineage>
        <taxon>Bacteria</taxon>
        <taxon>Bacillati</taxon>
        <taxon>Actinomycetota</taxon>
        <taxon>Actinomycetes</taxon>
        <taxon>Streptosporangiales</taxon>
        <taxon>Streptosporangiaceae</taxon>
        <taxon>Planotetraspora</taxon>
    </lineage>
</organism>
<sequence>MIKHSAIVSDGLKAAGGLRYISNAIAVRSRLSANDPDQAIKDLSVQMSDSSRPMAGIPIPSARYMYGLRSE</sequence>
<reference evidence="1 2" key="1">
    <citation type="submission" date="2021-01" db="EMBL/GenBank/DDBJ databases">
        <title>Whole genome shotgun sequence of Planotetraspora phitsanulokensis NBRC 104273.</title>
        <authorList>
            <person name="Komaki H."/>
            <person name="Tamura T."/>
        </authorList>
    </citation>
    <scope>NUCLEOTIDE SEQUENCE [LARGE SCALE GENOMIC DNA]</scope>
    <source>
        <strain evidence="1 2">NBRC 104273</strain>
    </source>
</reference>
<gene>
    <name evidence="1" type="ORF">Pph01_32980</name>
</gene>
<evidence type="ECO:0000313" key="1">
    <source>
        <dbReference type="EMBL" id="GII38295.1"/>
    </source>
</evidence>
<dbReference type="Proteomes" id="UP000622547">
    <property type="component" value="Unassembled WGS sequence"/>
</dbReference>
<evidence type="ECO:0000313" key="2">
    <source>
        <dbReference type="Proteomes" id="UP000622547"/>
    </source>
</evidence>
<name>A0A8J3UG29_9ACTN</name>
<dbReference type="EMBL" id="BOOP01000013">
    <property type="protein sequence ID" value="GII38295.1"/>
    <property type="molecule type" value="Genomic_DNA"/>
</dbReference>
<proteinExistence type="predicted"/>
<keyword evidence="2" id="KW-1185">Reference proteome</keyword>